<gene>
    <name evidence="10 12" type="primary">secY</name>
    <name evidence="12" type="ORF">HY473_00435</name>
</gene>
<keyword evidence="4 10" id="KW-0812">Transmembrane</keyword>
<keyword evidence="10" id="KW-1003">Cell membrane</keyword>
<name>A0A933DTD1_9BACT</name>
<dbReference type="InterPro" id="IPR030659">
    <property type="entry name" value="SecY_CS"/>
</dbReference>
<dbReference type="PIRSF" id="PIRSF004557">
    <property type="entry name" value="SecY"/>
    <property type="match status" value="1"/>
</dbReference>
<sequence length="425" mass="46463">MFEKFTLALKLPDLRKKILFVLAMLVIFRLVAVIPVPGVDPGRLKAFLAGNQFFGLLNVFSGGVLDNLSIVMLGVGPYITASIIMQLLTMMFPRLKEMYQEEGEAGRAKFNQYSRLLTVPLALLQSYALLIVLMRQQILPPLGLLGYATSMITVTAGTLFLMWLGELISEKNIGNGISLLIFAGIVSRLPVDFRQAFLATNPFEDPSVIPLYLALAAVAIVVIAGVVIISEGQRNIPVSYAKRIRGNRIFGGVQTHLPLRVNQAGVIPIIFAISIILFPGLIGNFLSSVPQATVQAIAQFLVELLNSQWVYGGLYFVLVFLFTYFYTAVTFDPQAIATNIQKQGGFILGLRPGRPTAEFLYRILNRITLFGALFLGAIAILPLAVQAGFGIQALTIGGTSLLIVVSVVLETLKQINAQLVMHEYE</sequence>
<keyword evidence="5 10" id="KW-0653">Protein transport</keyword>
<feature type="transmembrane region" description="Helical" evidence="10">
    <location>
        <begin position="172"/>
        <end position="189"/>
    </location>
</feature>
<keyword evidence="7 10" id="KW-0811">Translocation</keyword>
<keyword evidence="6 10" id="KW-1133">Transmembrane helix</keyword>
<protein>
    <recommendedName>
        <fullName evidence="9 10">Protein translocase subunit SecY</fullName>
    </recommendedName>
</protein>
<feature type="transmembrane region" description="Helical" evidence="10">
    <location>
        <begin position="363"/>
        <end position="385"/>
    </location>
</feature>
<proteinExistence type="inferred from homology"/>
<feature type="transmembrane region" description="Helical" evidence="10">
    <location>
        <begin position="266"/>
        <end position="289"/>
    </location>
</feature>
<organism evidence="12 13">
    <name type="scientific">Candidatus Sungiibacteriota bacterium</name>
    <dbReference type="NCBI Taxonomy" id="2750080"/>
    <lineage>
        <taxon>Bacteria</taxon>
        <taxon>Candidatus Sungiibacteriota</taxon>
    </lineage>
</organism>
<accession>A0A933DTD1</accession>
<evidence type="ECO:0000313" key="13">
    <source>
        <dbReference type="Proteomes" id="UP000756703"/>
    </source>
</evidence>
<dbReference type="InterPro" id="IPR002208">
    <property type="entry name" value="SecY/SEC61-alpha"/>
</dbReference>
<comment type="subunit">
    <text evidence="10">Component of the Sec protein translocase complex. Heterotrimer consisting of SecY, SecE and SecG subunits. The heterotrimers can form oligomers, although 1 heterotrimer is thought to be able to translocate proteins. Interacts with the ribosome. Interacts with SecDF, and other proteins may be involved. Interacts with SecA.</text>
</comment>
<dbReference type="GO" id="GO:0006605">
    <property type="term" value="P:protein targeting"/>
    <property type="evidence" value="ECO:0007669"/>
    <property type="project" value="UniProtKB-UniRule"/>
</dbReference>
<comment type="caution">
    <text evidence="12">The sequence shown here is derived from an EMBL/GenBank/DDBJ whole genome shotgun (WGS) entry which is preliminary data.</text>
</comment>
<feature type="transmembrane region" description="Helical" evidence="10">
    <location>
        <begin position="145"/>
        <end position="165"/>
    </location>
</feature>
<evidence type="ECO:0000256" key="8">
    <source>
        <dbReference type="ARBA" id="ARBA00023136"/>
    </source>
</evidence>
<dbReference type="SUPFAM" id="SSF103491">
    <property type="entry name" value="Preprotein translocase SecY subunit"/>
    <property type="match status" value="1"/>
</dbReference>
<dbReference type="GO" id="GO:0043952">
    <property type="term" value="P:protein transport by the Sec complex"/>
    <property type="evidence" value="ECO:0007669"/>
    <property type="project" value="UniProtKB-UniRule"/>
</dbReference>
<dbReference type="InterPro" id="IPR023201">
    <property type="entry name" value="SecY_dom_sf"/>
</dbReference>
<dbReference type="EMBL" id="JACQMI010000003">
    <property type="protein sequence ID" value="MBI4132554.1"/>
    <property type="molecule type" value="Genomic_DNA"/>
</dbReference>
<evidence type="ECO:0000256" key="2">
    <source>
        <dbReference type="ARBA" id="ARBA00005751"/>
    </source>
</evidence>
<comment type="function">
    <text evidence="10">The central subunit of the protein translocation channel SecYEG. Consists of two halves formed by TMs 1-5 and 6-10. These two domains form a lateral gate at the front which open onto the bilayer between TMs 2 and 7, and are clamped together by SecE at the back. The channel is closed by both a pore ring composed of hydrophobic SecY resides and a short helix (helix 2A) on the extracellular side of the membrane which forms a plug. The plug probably moves laterally to allow the channel to open. The ring and the pore may move independently.</text>
</comment>
<dbReference type="GO" id="GO:0065002">
    <property type="term" value="P:intracellular protein transmembrane transport"/>
    <property type="evidence" value="ECO:0007669"/>
    <property type="project" value="UniProtKB-UniRule"/>
</dbReference>
<dbReference type="FunFam" id="1.10.3370.10:FF:000001">
    <property type="entry name" value="Preprotein translocase subunit SecY"/>
    <property type="match status" value="1"/>
</dbReference>
<evidence type="ECO:0000256" key="9">
    <source>
        <dbReference type="ARBA" id="ARBA00039733"/>
    </source>
</evidence>
<evidence type="ECO:0000256" key="5">
    <source>
        <dbReference type="ARBA" id="ARBA00022927"/>
    </source>
</evidence>
<feature type="transmembrane region" description="Helical" evidence="10">
    <location>
        <begin position="113"/>
        <end position="133"/>
    </location>
</feature>
<evidence type="ECO:0000256" key="10">
    <source>
        <dbReference type="HAMAP-Rule" id="MF_01465"/>
    </source>
</evidence>
<dbReference type="NCBIfam" id="TIGR00967">
    <property type="entry name" value="3a0501s007"/>
    <property type="match status" value="1"/>
</dbReference>
<feature type="transmembrane region" description="Helical" evidence="10">
    <location>
        <begin position="70"/>
        <end position="92"/>
    </location>
</feature>
<dbReference type="Gene3D" id="1.10.3370.10">
    <property type="entry name" value="SecY subunit domain"/>
    <property type="match status" value="1"/>
</dbReference>
<dbReference type="AlphaFoldDB" id="A0A933DTD1"/>
<evidence type="ECO:0000256" key="4">
    <source>
        <dbReference type="ARBA" id="ARBA00022692"/>
    </source>
</evidence>
<comment type="subcellular location">
    <subcellularLocation>
        <location evidence="10">Cell membrane</location>
        <topology evidence="10">Multi-pass membrane protein</topology>
    </subcellularLocation>
    <subcellularLocation>
        <location evidence="1">Membrane</location>
        <topology evidence="1">Multi-pass membrane protein</topology>
    </subcellularLocation>
</comment>
<dbReference type="GO" id="GO:0005886">
    <property type="term" value="C:plasma membrane"/>
    <property type="evidence" value="ECO:0007669"/>
    <property type="project" value="UniProtKB-SubCell"/>
</dbReference>
<feature type="transmembrane region" description="Helical" evidence="10">
    <location>
        <begin position="309"/>
        <end position="329"/>
    </location>
</feature>
<keyword evidence="3 10" id="KW-0813">Transport</keyword>
<feature type="transmembrane region" description="Helical" evidence="10">
    <location>
        <begin position="18"/>
        <end position="39"/>
    </location>
</feature>
<reference evidence="12" key="1">
    <citation type="submission" date="2020-07" db="EMBL/GenBank/DDBJ databases">
        <title>Huge and variable diversity of episymbiotic CPR bacteria and DPANN archaea in groundwater ecosystems.</title>
        <authorList>
            <person name="He C.Y."/>
            <person name="Keren R."/>
            <person name="Whittaker M."/>
            <person name="Farag I.F."/>
            <person name="Doudna J."/>
            <person name="Cate J.H.D."/>
            <person name="Banfield J.F."/>
        </authorList>
    </citation>
    <scope>NUCLEOTIDE SEQUENCE</scope>
    <source>
        <strain evidence="12">NC_groundwater_1225_Ag_S-0.1um_56_177</strain>
    </source>
</reference>
<dbReference type="PROSITE" id="PS00755">
    <property type="entry name" value="SECY_1"/>
    <property type="match status" value="1"/>
</dbReference>
<dbReference type="Pfam" id="PF00344">
    <property type="entry name" value="SecY"/>
    <property type="match status" value="1"/>
</dbReference>
<dbReference type="PRINTS" id="PR00303">
    <property type="entry name" value="SECYTRNLCASE"/>
</dbReference>
<feature type="transmembrane region" description="Helical" evidence="10">
    <location>
        <begin position="209"/>
        <end position="229"/>
    </location>
</feature>
<dbReference type="Proteomes" id="UP000756703">
    <property type="component" value="Unassembled WGS sequence"/>
</dbReference>
<evidence type="ECO:0000256" key="6">
    <source>
        <dbReference type="ARBA" id="ARBA00022989"/>
    </source>
</evidence>
<dbReference type="InterPro" id="IPR026593">
    <property type="entry name" value="SecY"/>
</dbReference>
<feature type="transmembrane region" description="Helical" evidence="10">
    <location>
        <begin position="391"/>
        <end position="412"/>
    </location>
</feature>
<comment type="similarity">
    <text evidence="2 10 11">Belongs to the SecY/SEC61-alpha family.</text>
</comment>
<dbReference type="PANTHER" id="PTHR10906">
    <property type="entry name" value="SECY/SEC61-ALPHA FAMILY MEMBER"/>
    <property type="match status" value="1"/>
</dbReference>
<evidence type="ECO:0000256" key="11">
    <source>
        <dbReference type="RuleBase" id="RU004349"/>
    </source>
</evidence>
<evidence type="ECO:0000256" key="1">
    <source>
        <dbReference type="ARBA" id="ARBA00004141"/>
    </source>
</evidence>
<keyword evidence="8 10" id="KW-0472">Membrane</keyword>
<evidence type="ECO:0000313" key="12">
    <source>
        <dbReference type="EMBL" id="MBI4132554.1"/>
    </source>
</evidence>
<dbReference type="HAMAP" id="MF_01465">
    <property type="entry name" value="SecY"/>
    <property type="match status" value="1"/>
</dbReference>
<evidence type="ECO:0000256" key="3">
    <source>
        <dbReference type="ARBA" id="ARBA00022448"/>
    </source>
</evidence>
<evidence type="ECO:0000256" key="7">
    <source>
        <dbReference type="ARBA" id="ARBA00023010"/>
    </source>
</evidence>